<feature type="transmembrane region" description="Helical" evidence="7">
    <location>
        <begin position="335"/>
        <end position="354"/>
    </location>
</feature>
<dbReference type="OrthoDB" id="9787548at2"/>
<feature type="transmembrane region" description="Helical" evidence="7">
    <location>
        <begin position="189"/>
        <end position="210"/>
    </location>
</feature>
<feature type="transmembrane region" description="Helical" evidence="7">
    <location>
        <begin position="399"/>
        <end position="420"/>
    </location>
</feature>
<feature type="transmembrane region" description="Helical" evidence="7">
    <location>
        <begin position="89"/>
        <end position="107"/>
    </location>
</feature>
<evidence type="ECO:0000256" key="4">
    <source>
        <dbReference type="ARBA" id="ARBA00022847"/>
    </source>
</evidence>
<dbReference type="Pfam" id="PF01566">
    <property type="entry name" value="Nramp"/>
    <property type="match status" value="1"/>
</dbReference>
<evidence type="ECO:0000256" key="7">
    <source>
        <dbReference type="SAM" id="Phobius"/>
    </source>
</evidence>
<comment type="subcellular location">
    <subcellularLocation>
        <location evidence="1">Membrane</location>
        <topology evidence="1">Multi-pass membrane protein</topology>
    </subcellularLocation>
</comment>
<dbReference type="PANTHER" id="PTHR11706">
    <property type="entry name" value="SOLUTE CARRIER PROTEIN FAMILY 11 MEMBER"/>
    <property type="match status" value="1"/>
</dbReference>
<name>A0A5B8VC66_9BACT</name>
<feature type="transmembrane region" description="Helical" evidence="7">
    <location>
        <begin position="152"/>
        <end position="169"/>
    </location>
</feature>
<keyword evidence="5 7" id="KW-1133">Transmembrane helix</keyword>
<dbReference type="Proteomes" id="UP000321533">
    <property type="component" value="Chromosome"/>
</dbReference>
<evidence type="ECO:0000313" key="9">
    <source>
        <dbReference type="Proteomes" id="UP000321533"/>
    </source>
</evidence>
<keyword evidence="2" id="KW-0813">Transport</keyword>
<keyword evidence="6 7" id="KW-0472">Membrane</keyword>
<evidence type="ECO:0000256" key="3">
    <source>
        <dbReference type="ARBA" id="ARBA00022692"/>
    </source>
</evidence>
<accession>A0A5B8VC66</accession>
<feature type="transmembrane region" description="Helical" evidence="7">
    <location>
        <begin position="127"/>
        <end position="145"/>
    </location>
</feature>
<keyword evidence="3 7" id="KW-0812">Transmembrane</keyword>
<dbReference type="GO" id="GO:0015293">
    <property type="term" value="F:symporter activity"/>
    <property type="evidence" value="ECO:0007669"/>
    <property type="project" value="UniProtKB-KW"/>
</dbReference>
<evidence type="ECO:0000256" key="6">
    <source>
        <dbReference type="ARBA" id="ARBA00023136"/>
    </source>
</evidence>
<gene>
    <name evidence="8" type="ORF">FRZ67_11365</name>
</gene>
<dbReference type="RefSeq" id="WP_147189675.1">
    <property type="nucleotide sequence ID" value="NZ_CP042435.1"/>
</dbReference>
<reference evidence="8 9" key="1">
    <citation type="journal article" date="2016" name="Int. J. Syst. Evol. Microbiol.">
        <title>Panacibacter ginsenosidivorans gen. nov., sp. nov., with ginsenoside converting activity isolated from soil of a ginseng field.</title>
        <authorList>
            <person name="Siddiqi M.Z."/>
            <person name="Muhammad Shafi S."/>
            <person name="Choi K.D."/>
            <person name="Im W.T."/>
        </authorList>
    </citation>
    <scope>NUCLEOTIDE SEQUENCE [LARGE SCALE GENOMIC DNA]</scope>
    <source>
        <strain evidence="8 9">Gsoil1550</strain>
    </source>
</reference>
<evidence type="ECO:0000256" key="1">
    <source>
        <dbReference type="ARBA" id="ARBA00004141"/>
    </source>
</evidence>
<proteinExistence type="predicted"/>
<dbReference type="InterPro" id="IPR001046">
    <property type="entry name" value="NRAMP_fam"/>
</dbReference>
<dbReference type="GO" id="GO:0005886">
    <property type="term" value="C:plasma membrane"/>
    <property type="evidence" value="ECO:0007669"/>
    <property type="project" value="TreeGrafter"/>
</dbReference>
<sequence length="422" mass="46917">MNKQKTRAYKFLRYWKKLGPGLITGSSDDDPSGIATYTQAGAAYGLNTLWTAFITFPLMAAIQEMCARIGLVTGHGLTGTLKKHYARPVLYLMLVFSFPAIVMNIGADIAGMGAVGNLLFPSIEPGYFSVLFTVMLLFSIIYFPYQKIAAVLKYLCAVLLVYLIVPFLYKQDWLTILKDTIVPTIQFNKNYLTVLVAILGTTISPYLFFWQANMEVEEIKHRKKKLIVNKRVTEEMKRDVDFGMFFSNLVMFFIILTAGTVLFKGGIHQVDTVEQAAESLRPLAGDAAYWLFAVGVIGTGLLAIPVLSGSLSYIFCETFDWEEGLDKKFNEARPFYIIIAISLILGLSLNYIGITPIQALVYSAILYGLTAPVLIAIILHICNNKKIMGDFTNKRTANILGGFTLLLMTTAAVTLIYLQIAQ</sequence>
<dbReference type="KEGG" id="pgin:FRZ67_11365"/>
<feature type="transmembrane region" description="Helical" evidence="7">
    <location>
        <begin position="360"/>
        <end position="379"/>
    </location>
</feature>
<dbReference type="EMBL" id="CP042435">
    <property type="protein sequence ID" value="QEC67868.1"/>
    <property type="molecule type" value="Genomic_DNA"/>
</dbReference>
<dbReference type="AlphaFoldDB" id="A0A5B8VC66"/>
<dbReference type="GO" id="GO:0005384">
    <property type="term" value="F:manganese ion transmembrane transporter activity"/>
    <property type="evidence" value="ECO:0007669"/>
    <property type="project" value="TreeGrafter"/>
</dbReference>
<dbReference type="PANTHER" id="PTHR11706:SF33">
    <property type="entry name" value="NATURAL RESISTANCE-ASSOCIATED MACROPHAGE PROTEIN 2"/>
    <property type="match status" value="1"/>
</dbReference>
<dbReference type="GO" id="GO:0015086">
    <property type="term" value="F:cadmium ion transmembrane transporter activity"/>
    <property type="evidence" value="ECO:0007669"/>
    <property type="project" value="TreeGrafter"/>
</dbReference>
<evidence type="ECO:0000313" key="8">
    <source>
        <dbReference type="EMBL" id="QEC67868.1"/>
    </source>
</evidence>
<protein>
    <submittedName>
        <fullName evidence="8">Divalent metal cation transporter</fullName>
    </submittedName>
</protein>
<keyword evidence="4" id="KW-0769">Symport</keyword>
<organism evidence="8 9">
    <name type="scientific">Panacibacter ginsenosidivorans</name>
    <dbReference type="NCBI Taxonomy" id="1813871"/>
    <lineage>
        <taxon>Bacteria</taxon>
        <taxon>Pseudomonadati</taxon>
        <taxon>Bacteroidota</taxon>
        <taxon>Chitinophagia</taxon>
        <taxon>Chitinophagales</taxon>
        <taxon>Chitinophagaceae</taxon>
        <taxon>Panacibacter</taxon>
    </lineage>
</organism>
<evidence type="ECO:0000256" key="2">
    <source>
        <dbReference type="ARBA" id="ARBA00022448"/>
    </source>
</evidence>
<evidence type="ECO:0000256" key="5">
    <source>
        <dbReference type="ARBA" id="ARBA00022989"/>
    </source>
</evidence>
<feature type="transmembrane region" description="Helical" evidence="7">
    <location>
        <begin position="287"/>
        <end position="315"/>
    </location>
</feature>
<keyword evidence="9" id="KW-1185">Reference proteome</keyword>
<dbReference type="GO" id="GO:0034755">
    <property type="term" value="P:iron ion transmembrane transport"/>
    <property type="evidence" value="ECO:0007669"/>
    <property type="project" value="TreeGrafter"/>
</dbReference>
<feature type="transmembrane region" description="Helical" evidence="7">
    <location>
        <begin position="245"/>
        <end position="267"/>
    </location>
</feature>